<evidence type="ECO:0000313" key="5">
    <source>
        <dbReference type="Proteomes" id="UP000299211"/>
    </source>
</evidence>
<organism evidence="4 5">
    <name type="scientific">Streptomyces avermitilis</name>
    <dbReference type="NCBI Taxonomy" id="33903"/>
    <lineage>
        <taxon>Bacteria</taxon>
        <taxon>Bacillati</taxon>
        <taxon>Actinomycetota</taxon>
        <taxon>Actinomycetes</taxon>
        <taxon>Kitasatosporales</taxon>
        <taxon>Streptomycetaceae</taxon>
        <taxon>Streptomyces</taxon>
    </lineage>
</organism>
<gene>
    <name evidence="3" type="ORF">SAV14893_035830</name>
    <name evidence="4" type="ORF">SAV31267_051330</name>
</gene>
<protein>
    <recommendedName>
        <fullName evidence="7">Secreted protein</fullName>
    </recommendedName>
</protein>
<feature type="chain" id="PRO_5036117947" description="Secreted protein" evidence="2">
    <location>
        <begin position="39"/>
        <end position="112"/>
    </location>
</feature>
<keyword evidence="2" id="KW-0732">Signal</keyword>
<dbReference type="EMBL" id="BJHX01000001">
    <property type="protein sequence ID" value="GDY64190.1"/>
    <property type="molecule type" value="Genomic_DNA"/>
</dbReference>
<evidence type="ECO:0000313" key="4">
    <source>
        <dbReference type="EMBL" id="GDY75648.1"/>
    </source>
</evidence>
<evidence type="ECO:0000313" key="6">
    <source>
        <dbReference type="Proteomes" id="UP000302139"/>
    </source>
</evidence>
<feature type="region of interest" description="Disordered" evidence="1">
    <location>
        <begin position="54"/>
        <end position="82"/>
    </location>
</feature>
<evidence type="ECO:0000256" key="1">
    <source>
        <dbReference type="SAM" id="MobiDB-lite"/>
    </source>
</evidence>
<dbReference type="STRING" id="33903.AQJ43_21260"/>
<reference evidence="4 5" key="1">
    <citation type="submission" date="2019-04" db="EMBL/GenBank/DDBJ databases">
        <title>Draft genome sequences of Streptomyces avermitilis ATCC 31267.</title>
        <authorList>
            <person name="Komaki H."/>
            <person name="Tamura T."/>
            <person name="Hosoyama A."/>
        </authorList>
    </citation>
    <scope>NUCLEOTIDE SEQUENCE [LARGE SCALE GENOMIC DNA]</scope>
    <source>
        <strain evidence="4 5">ATCC 31267</strain>
    </source>
</reference>
<dbReference type="EMBL" id="BJHY01000001">
    <property type="protein sequence ID" value="GDY75648.1"/>
    <property type="molecule type" value="Genomic_DNA"/>
</dbReference>
<comment type="caution">
    <text evidence="4">The sequence shown here is derived from an EMBL/GenBank/DDBJ whole genome shotgun (WGS) entry which is preliminary data.</text>
</comment>
<feature type="compositionally biased region" description="Low complexity" evidence="1">
    <location>
        <begin position="69"/>
        <end position="80"/>
    </location>
</feature>
<evidence type="ECO:0008006" key="7">
    <source>
        <dbReference type="Google" id="ProtNLM"/>
    </source>
</evidence>
<sequence length="112" mass="11906">MSPDRRPAHSPRRRPRLRVLLMLLLALLVAGAHTEALAGPAAAVSTESYGAEHDVLGTALRPPARPGHPRTAPLRPAPRAVGCPQPSAPLPFAVRPPHSPVLHALRTVVLRC</sequence>
<feature type="signal peptide" evidence="2">
    <location>
        <begin position="1"/>
        <end position="38"/>
    </location>
</feature>
<dbReference type="Proteomes" id="UP000302139">
    <property type="component" value="Unassembled WGS sequence"/>
</dbReference>
<proteinExistence type="predicted"/>
<dbReference type="RefSeq" id="WP_042493383.1">
    <property type="nucleotide sequence ID" value="NZ_BAABTN010000076.1"/>
</dbReference>
<accession>A0A4D4MU11</accession>
<dbReference type="GeneID" id="41541253"/>
<name>A0A4D4MU11_STRAX</name>
<evidence type="ECO:0000256" key="2">
    <source>
        <dbReference type="SAM" id="SignalP"/>
    </source>
</evidence>
<dbReference type="AlphaFoldDB" id="A0A4D4MU11"/>
<dbReference type="Proteomes" id="UP000299211">
    <property type="component" value="Unassembled WGS sequence"/>
</dbReference>
<evidence type="ECO:0000313" key="3">
    <source>
        <dbReference type="EMBL" id="GDY64190.1"/>
    </source>
</evidence>
<reference evidence="3 6" key="2">
    <citation type="submission" date="2019-04" db="EMBL/GenBank/DDBJ databases">
        <title>Draft genome sequences of Streptomyces avermitilis NBRC 14893.</title>
        <authorList>
            <person name="Komaki H."/>
            <person name="Tamura T."/>
            <person name="Hosoyama A."/>
        </authorList>
    </citation>
    <scope>NUCLEOTIDE SEQUENCE [LARGE SCALE GENOMIC DNA]</scope>
    <source>
        <strain evidence="3 6">NBRC 14893</strain>
    </source>
</reference>